<evidence type="ECO:0000313" key="3">
    <source>
        <dbReference type="Proteomes" id="UP000019443"/>
    </source>
</evidence>
<keyword evidence="1" id="KW-0812">Transmembrane</keyword>
<sequence>MSKVIWQHAVSPSLEMIDCAPKCLYGMNKCSRDAKKCPSCDIHKRWKNKDMTKLIALLLILAMAIQLIKPLGVPGLQRRMDFWKIALIAFAIWAVALIGRDVFV</sequence>
<gene>
    <name evidence="2" type="ORF">LPU83_3476</name>
</gene>
<evidence type="ECO:0008006" key="4">
    <source>
        <dbReference type="Google" id="ProtNLM"/>
    </source>
</evidence>
<accession>W6RFL4</accession>
<reference evidence="2" key="1">
    <citation type="submission" date="2013-11" db="EMBL/GenBank/DDBJ databases">
        <title>Draft genome sequence of the broad-host-range Rhizobium sp. LPU83 strain, a member of the low-genetic diversity Oregon-like Rhizobium sp. group.</title>
        <authorList>
            <person name="Wibberg D."/>
            <person name="Puehler A."/>
            <person name="Schlueter A."/>
        </authorList>
    </citation>
    <scope>NUCLEOTIDE SEQUENCE [LARGE SCALE GENOMIC DNA]</scope>
    <source>
        <strain evidence="2">LPU83</strain>
    </source>
</reference>
<keyword evidence="1" id="KW-0472">Membrane</keyword>
<dbReference type="HOGENOM" id="CLU_2247960_0_0_5"/>
<feature type="transmembrane region" description="Helical" evidence="1">
    <location>
        <begin position="54"/>
        <end position="76"/>
    </location>
</feature>
<evidence type="ECO:0000313" key="2">
    <source>
        <dbReference type="EMBL" id="CDM59120.1"/>
    </source>
</evidence>
<dbReference type="EMBL" id="HG916852">
    <property type="protein sequence ID" value="CDM59120.1"/>
    <property type="molecule type" value="Genomic_DNA"/>
</dbReference>
<dbReference type="AlphaFoldDB" id="W6RFL4"/>
<evidence type="ECO:0000256" key="1">
    <source>
        <dbReference type="SAM" id="Phobius"/>
    </source>
</evidence>
<dbReference type="eggNOG" id="ENOG5033AKW">
    <property type="taxonomic scope" value="Bacteria"/>
</dbReference>
<protein>
    <recommendedName>
        <fullName evidence="4">Transmembrane protein</fullName>
    </recommendedName>
</protein>
<feature type="transmembrane region" description="Helical" evidence="1">
    <location>
        <begin position="82"/>
        <end position="103"/>
    </location>
</feature>
<name>W6RFL4_9HYPH</name>
<keyword evidence="3" id="KW-1185">Reference proteome</keyword>
<dbReference type="PATRIC" id="fig|348824.6.peg.3742"/>
<organism evidence="2 3">
    <name type="scientific">Rhizobium favelukesii</name>
    <dbReference type="NCBI Taxonomy" id="348824"/>
    <lineage>
        <taxon>Bacteria</taxon>
        <taxon>Pseudomonadati</taxon>
        <taxon>Pseudomonadota</taxon>
        <taxon>Alphaproteobacteria</taxon>
        <taxon>Hyphomicrobiales</taxon>
        <taxon>Rhizobiaceae</taxon>
        <taxon>Rhizobium/Agrobacterium group</taxon>
        <taxon>Rhizobium</taxon>
    </lineage>
</organism>
<keyword evidence="1" id="KW-1133">Transmembrane helix</keyword>
<proteinExistence type="predicted"/>
<dbReference type="Proteomes" id="UP000019443">
    <property type="component" value="Chromosome"/>
</dbReference>
<dbReference type="KEGG" id="rhl:LPU83_3476"/>